<comment type="caution">
    <text evidence="2">The sequence shown here is derived from an EMBL/GenBank/DDBJ whole genome shotgun (WGS) entry which is preliminary data.</text>
</comment>
<reference evidence="2 3" key="1">
    <citation type="submission" date="2024-09" db="EMBL/GenBank/DDBJ databases">
        <authorList>
            <person name="Sun Q."/>
            <person name="Mori K."/>
        </authorList>
    </citation>
    <scope>NUCLEOTIDE SEQUENCE [LARGE SCALE GENOMIC DNA]</scope>
    <source>
        <strain evidence="2 3">TBRC 4938</strain>
    </source>
</reference>
<organism evidence="2 3">
    <name type="scientific">Rhizobium puerariae</name>
    <dbReference type="NCBI Taxonomy" id="1585791"/>
    <lineage>
        <taxon>Bacteria</taxon>
        <taxon>Pseudomonadati</taxon>
        <taxon>Pseudomonadota</taxon>
        <taxon>Alphaproteobacteria</taxon>
        <taxon>Hyphomicrobiales</taxon>
        <taxon>Rhizobiaceae</taxon>
        <taxon>Rhizobium/Agrobacterium group</taxon>
        <taxon>Rhizobium</taxon>
    </lineage>
</organism>
<name>A0ABV6AK46_9HYPH</name>
<accession>A0ABV6AK46</accession>
<feature type="signal peptide" evidence="1">
    <location>
        <begin position="1"/>
        <end position="19"/>
    </location>
</feature>
<dbReference type="EMBL" id="JBHMAA010000023">
    <property type="protein sequence ID" value="MFB9951006.1"/>
    <property type="molecule type" value="Genomic_DNA"/>
</dbReference>
<dbReference type="RefSeq" id="WP_377263835.1">
    <property type="nucleotide sequence ID" value="NZ_JBHMAA010000023.1"/>
</dbReference>
<evidence type="ECO:0000313" key="3">
    <source>
        <dbReference type="Proteomes" id="UP001589692"/>
    </source>
</evidence>
<evidence type="ECO:0000256" key="1">
    <source>
        <dbReference type="SAM" id="SignalP"/>
    </source>
</evidence>
<keyword evidence="1" id="KW-0732">Signal</keyword>
<evidence type="ECO:0000313" key="2">
    <source>
        <dbReference type="EMBL" id="MFB9951006.1"/>
    </source>
</evidence>
<feature type="chain" id="PRO_5047184181" evidence="1">
    <location>
        <begin position="20"/>
        <end position="131"/>
    </location>
</feature>
<proteinExistence type="predicted"/>
<sequence length="131" mass="14290">MIALALTAAPLVPSQLAFAMTESDYRDRFCAGMETEIVLPNGTRVDCMNSEIAVEVDFSSKWGEGIGQALSYAATTGRRPGVILICRNKQGSCLRHSLLLEEAAAHWKLPITIWLCLPTDGALAQCSRKDY</sequence>
<keyword evidence="3" id="KW-1185">Reference proteome</keyword>
<gene>
    <name evidence="2" type="ORF">ACFFP0_19330</name>
</gene>
<dbReference type="Proteomes" id="UP001589692">
    <property type="component" value="Unassembled WGS sequence"/>
</dbReference>
<protein>
    <submittedName>
        <fullName evidence="2">Uncharacterized protein</fullName>
    </submittedName>
</protein>